<dbReference type="InterPro" id="IPR044730">
    <property type="entry name" value="RNase_H-like_dom_plant"/>
</dbReference>
<dbReference type="SUPFAM" id="SSF53098">
    <property type="entry name" value="Ribonuclease H-like"/>
    <property type="match status" value="1"/>
</dbReference>
<dbReference type="Gene3D" id="3.30.420.10">
    <property type="entry name" value="Ribonuclease H-like superfamily/Ribonuclease H"/>
    <property type="match status" value="1"/>
</dbReference>
<evidence type="ECO:0000259" key="2">
    <source>
        <dbReference type="Pfam" id="PF13456"/>
    </source>
</evidence>
<dbReference type="EMBL" id="JABTTQ020001847">
    <property type="protein sequence ID" value="KAK6127935.1"/>
    <property type="molecule type" value="Genomic_DNA"/>
</dbReference>
<evidence type="ECO:0000256" key="1">
    <source>
        <dbReference type="SAM" id="MobiDB-lite"/>
    </source>
</evidence>
<dbReference type="InterPro" id="IPR053151">
    <property type="entry name" value="RNase_H-like"/>
</dbReference>
<dbReference type="PANTHER" id="PTHR47723">
    <property type="entry name" value="OS05G0353850 PROTEIN"/>
    <property type="match status" value="1"/>
</dbReference>
<sequence length="496" mass="54009">MSRLLVAFSLSGSRRPGALGVSGRLFRLRGLWALRRPGSRVSRSALRSPRSLGSPGDRALGSPGRLFSSPRSLGSPETRLSGLRSALPVSEVFGLSRRPGLSGSPGRLLRLRGLGLSRDPDSRALVGSYGLRALRGLGLSRDPDSRLSRSALLVFGLSGDPCSLGVSSALFLVSRLSGDPNSRGLLVGSSPVSGLSGDRTLGSRSALRSPALRVSVLRRPDSRDLREEILNRWAKWKNSKCIEACNLNDLGYTGYTFTWTNGRSGTIMCEVLIDSYRTVERKISRSPGSSLTSDAIDHAPIILTFDRVNKDGQQNTWGDIITISKGYKEWTKSFSTSCLTRLHKTIENERDAVYKDGSLGYGFVVRDSVGDVLLSGAKRTNMEGSSTLAEGLALIFGLTACRDTGLRQVMIECDCKILIDGLAGKIVPEFYGDLLIKDIRETGEEIGCCSFKHIPREANKLAHALAHFVQDHETEMFWVEELPPNLESIRVLDVNN</sequence>
<feature type="domain" description="RNase H type-1" evidence="2">
    <location>
        <begin position="356"/>
        <end position="468"/>
    </location>
</feature>
<dbReference type="InterPro" id="IPR036397">
    <property type="entry name" value="RNaseH_sf"/>
</dbReference>
<gene>
    <name evidence="3" type="ORF">DH2020_038312</name>
</gene>
<reference evidence="3 4" key="1">
    <citation type="journal article" date="2021" name="Comput. Struct. Biotechnol. J.">
        <title>De novo genome assembly of the potent medicinal plant Rehmannia glutinosa using nanopore technology.</title>
        <authorList>
            <person name="Ma L."/>
            <person name="Dong C."/>
            <person name="Song C."/>
            <person name="Wang X."/>
            <person name="Zheng X."/>
            <person name="Niu Y."/>
            <person name="Chen S."/>
            <person name="Feng W."/>
        </authorList>
    </citation>
    <scope>NUCLEOTIDE SEQUENCE [LARGE SCALE GENOMIC DNA]</scope>
    <source>
        <strain evidence="3">DH-2019</strain>
    </source>
</reference>
<proteinExistence type="predicted"/>
<name>A0ABR0V162_REHGL</name>
<feature type="region of interest" description="Disordered" evidence="1">
    <location>
        <begin position="43"/>
        <end position="79"/>
    </location>
</feature>
<dbReference type="InterPro" id="IPR002156">
    <property type="entry name" value="RNaseH_domain"/>
</dbReference>
<dbReference type="Proteomes" id="UP001318860">
    <property type="component" value="Unassembled WGS sequence"/>
</dbReference>
<dbReference type="CDD" id="cd06222">
    <property type="entry name" value="RNase_H_like"/>
    <property type="match status" value="1"/>
</dbReference>
<accession>A0ABR0V162</accession>
<comment type="caution">
    <text evidence="3">The sequence shown here is derived from an EMBL/GenBank/DDBJ whole genome shotgun (WGS) entry which is preliminary data.</text>
</comment>
<keyword evidence="4" id="KW-1185">Reference proteome</keyword>
<protein>
    <recommendedName>
        <fullName evidence="2">RNase H type-1 domain-containing protein</fullName>
    </recommendedName>
</protein>
<organism evidence="3 4">
    <name type="scientific">Rehmannia glutinosa</name>
    <name type="common">Chinese foxglove</name>
    <dbReference type="NCBI Taxonomy" id="99300"/>
    <lineage>
        <taxon>Eukaryota</taxon>
        <taxon>Viridiplantae</taxon>
        <taxon>Streptophyta</taxon>
        <taxon>Embryophyta</taxon>
        <taxon>Tracheophyta</taxon>
        <taxon>Spermatophyta</taxon>
        <taxon>Magnoliopsida</taxon>
        <taxon>eudicotyledons</taxon>
        <taxon>Gunneridae</taxon>
        <taxon>Pentapetalae</taxon>
        <taxon>asterids</taxon>
        <taxon>lamiids</taxon>
        <taxon>Lamiales</taxon>
        <taxon>Orobanchaceae</taxon>
        <taxon>Rehmannieae</taxon>
        <taxon>Rehmannia</taxon>
    </lineage>
</organism>
<dbReference type="PANTHER" id="PTHR47723:SF19">
    <property type="entry name" value="POLYNUCLEOTIDYL TRANSFERASE, RIBONUCLEASE H-LIKE SUPERFAMILY PROTEIN"/>
    <property type="match status" value="1"/>
</dbReference>
<dbReference type="Pfam" id="PF13456">
    <property type="entry name" value="RVT_3"/>
    <property type="match status" value="1"/>
</dbReference>
<evidence type="ECO:0000313" key="3">
    <source>
        <dbReference type="EMBL" id="KAK6127935.1"/>
    </source>
</evidence>
<dbReference type="InterPro" id="IPR012337">
    <property type="entry name" value="RNaseH-like_sf"/>
</dbReference>
<evidence type="ECO:0000313" key="4">
    <source>
        <dbReference type="Proteomes" id="UP001318860"/>
    </source>
</evidence>